<dbReference type="GO" id="GO:0005669">
    <property type="term" value="C:transcription factor TFIID complex"/>
    <property type="evidence" value="ECO:0007669"/>
    <property type="project" value="InterPro"/>
</dbReference>
<dbReference type="PANTHER" id="PTHR12264">
    <property type="entry name" value="TRANSCRIPTION INITIATION FACTOR TFIID SUBUNIT 12"/>
    <property type="match status" value="1"/>
</dbReference>
<sequence>MSLPPSHIVVSSSPTIFSQVQTFPQATIVQSNQTMVQVPVSGLGPSGLVTTIVRPIQSVITPSASNMITSTAQAVTAMPQVAAKVNNTQVVSVPATQVQTPSRPILATASNSASATATTVAASNKMDESKKKTQIRSKASSQRLRSPSEQTKTLSVSKLEDLVKEVDTMQQIDDEVENVLFSLADDFIDNVVNASCLVSKNRKSSILDTKDVAIVLERQHGLYIPGFGGEDLHTYKKTTTAEAHKQRVALVRKTLKKF</sequence>
<proteinExistence type="inferred from homology"/>
<dbReference type="InterPro" id="IPR037794">
    <property type="entry name" value="TAF12"/>
</dbReference>
<comment type="subcellular location">
    <subcellularLocation>
        <location evidence="1">Nucleus</location>
    </subcellularLocation>
</comment>
<protein>
    <recommendedName>
        <fullName evidence="3">Transcription initiation factor TFIID subunit 12</fullName>
    </recommendedName>
</protein>
<dbReference type="PANTHER" id="PTHR12264:SF21">
    <property type="entry name" value="TRANSCRIPTION INITIATION FACTOR TFIID SUBUNIT 12"/>
    <property type="match status" value="1"/>
</dbReference>
<accession>A0AAJ6QT23</accession>
<dbReference type="GO" id="GO:0003677">
    <property type="term" value="F:DNA binding"/>
    <property type="evidence" value="ECO:0007669"/>
    <property type="project" value="TreeGrafter"/>
</dbReference>
<keyword evidence="6" id="KW-0539">Nucleus</keyword>
<keyword evidence="9" id="KW-1185">Reference proteome</keyword>
<keyword evidence="5" id="KW-0804">Transcription</keyword>
<dbReference type="Pfam" id="PF03847">
    <property type="entry name" value="TFIID_20kDa"/>
    <property type="match status" value="1"/>
</dbReference>
<evidence type="ECO:0000256" key="5">
    <source>
        <dbReference type="ARBA" id="ARBA00023163"/>
    </source>
</evidence>
<dbReference type="CTD" id="6883"/>
<evidence type="ECO:0000256" key="4">
    <source>
        <dbReference type="ARBA" id="ARBA00023015"/>
    </source>
</evidence>
<feature type="compositionally biased region" description="Polar residues" evidence="7">
    <location>
        <begin position="136"/>
        <end position="152"/>
    </location>
</feature>
<comment type="similarity">
    <text evidence="2">Belongs to the TAF12 family.</text>
</comment>
<dbReference type="GeneID" id="100898121"/>
<name>A0AAJ6QT23_9ACAR</name>
<dbReference type="GO" id="GO:0000124">
    <property type="term" value="C:SAGA complex"/>
    <property type="evidence" value="ECO:0007669"/>
    <property type="project" value="InterPro"/>
</dbReference>
<dbReference type="GO" id="GO:0017025">
    <property type="term" value="F:TBP-class protein binding"/>
    <property type="evidence" value="ECO:0007669"/>
    <property type="project" value="TreeGrafter"/>
</dbReference>
<keyword evidence="10" id="KW-0396">Initiation factor</keyword>
<dbReference type="InterPro" id="IPR003228">
    <property type="entry name" value="TFIID_TAF12_dom"/>
</dbReference>
<dbReference type="GO" id="GO:0046982">
    <property type="term" value="F:protein heterodimerization activity"/>
    <property type="evidence" value="ECO:0007669"/>
    <property type="project" value="InterPro"/>
</dbReference>
<keyword evidence="4" id="KW-0805">Transcription regulation</keyword>
<reference evidence="10" key="1">
    <citation type="submission" date="2025-08" db="UniProtKB">
        <authorList>
            <consortium name="RefSeq"/>
        </authorList>
    </citation>
    <scope>IDENTIFICATION</scope>
</reference>
<dbReference type="Gene3D" id="1.10.20.10">
    <property type="entry name" value="Histone, subunit A"/>
    <property type="match status" value="1"/>
</dbReference>
<dbReference type="AlphaFoldDB" id="A0AAJ6QT23"/>
<dbReference type="CDD" id="cd07981">
    <property type="entry name" value="HFD_TAF12"/>
    <property type="match status" value="1"/>
</dbReference>
<dbReference type="RefSeq" id="XP_003742985.2">
    <property type="nucleotide sequence ID" value="XM_003742937.2"/>
</dbReference>
<gene>
    <name evidence="10" type="primary">LOC100898121</name>
</gene>
<dbReference type="Proteomes" id="UP000694867">
    <property type="component" value="Unplaced"/>
</dbReference>
<dbReference type="GO" id="GO:0051123">
    <property type="term" value="P:RNA polymerase II preinitiation complex assembly"/>
    <property type="evidence" value="ECO:0007669"/>
    <property type="project" value="TreeGrafter"/>
</dbReference>
<evidence type="ECO:0000259" key="8">
    <source>
        <dbReference type="Pfam" id="PF03847"/>
    </source>
</evidence>
<dbReference type="SUPFAM" id="SSF47113">
    <property type="entry name" value="Histone-fold"/>
    <property type="match status" value="1"/>
</dbReference>
<evidence type="ECO:0000256" key="1">
    <source>
        <dbReference type="ARBA" id="ARBA00004123"/>
    </source>
</evidence>
<feature type="region of interest" description="Disordered" evidence="7">
    <location>
        <begin position="118"/>
        <end position="152"/>
    </location>
</feature>
<evidence type="ECO:0000256" key="7">
    <source>
        <dbReference type="SAM" id="MobiDB-lite"/>
    </source>
</evidence>
<feature type="domain" description="Transcription initiation factor TFIID subunit 12" evidence="8">
    <location>
        <begin position="157"/>
        <end position="220"/>
    </location>
</feature>
<evidence type="ECO:0000313" key="9">
    <source>
        <dbReference type="Proteomes" id="UP000694867"/>
    </source>
</evidence>
<dbReference type="InterPro" id="IPR009072">
    <property type="entry name" value="Histone-fold"/>
</dbReference>
<keyword evidence="10" id="KW-0648">Protein biosynthesis</keyword>
<evidence type="ECO:0000256" key="6">
    <source>
        <dbReference type="ARBA" id="ARBA00023242"/>
    </source>
</evidence>
<organism evidence="9 10">
    <name type="scientific">Galendromus occidentalis</name>
    <name type="common">western predatory mite</name>
    <dbReference type="NCBI Taxonomy" id="34638"/>
    <lineage>
        <taxon>Eukaryota</taxon>
        <taxon>Metazoa</taxon>
        <taxon>Ecdysozoa</taxon>
        <taxon>Arthropoda</taxon>
        <taxon>Chelicerata</taxon>
        <taxon>Arachnida</taxon>
        <taxon>Acari</taxon>
        <taxon>Parasitiformes</taxon>
        <taxon>Mesostigmata</taxon>
        <taxon>Gamasina</taxon>
        <taxon>Phytoseioidea</taxon>
        <taxon>Phytoseiidae</taxon>
        <taxon>Typhlodrominae</taxon>
        <taxon>Galendromus</taxon>
    </lineage>
</organism>
<evidence type="ECO:0000313" key="10">
    <source>
        <dbReference type="RefSeq" id="XP_003742985.2"/>
    </source>
</evidence>
<dbReference type="KEGG" id="goe:100898121"/>
<evidence type="ECO:0000256" key="2">
    <source>
        <dbReference type="ARBA" id="ARBA00007530"/>
    </source>
</evidence>
<evidence type="ECO:0000256" key="3">
    <source>
        <dbReference type="ARBA" id="ARBA00017484"/>
    </source>
</evidence>
<dbReference type="GO" id="GO:0003743">
    <property type="term" value="F:translation initiation factor activity"/>
    <property type="evidence" value="ECO:0007669"/>
    <property type="project" value="UniProtKB-KW"/>
</dbReference>